<proteinExistence type="evidence at transcript level"/>
<evidence type="ECO:0000313" key="3">
    <source>
        <dbReference type="EMBL" id="AQK71860.1"/>
    </source>
</evidence>
<dbReference type="PANTHER" id="PTHR37724">
    <property type="entry name" value="OS02G0564300 PROTEIN"/>
    <property type="match status" value="1"/>
</dbReference>
<dbReference type="IntAct" id="C0PD82">
    <property type="interactions" value="1"/>
</dbReference>
<reference evidence="3" key="2">
    <citation type="submission" date="2015-12" db="EMBL/GenBank/DDBJ databases">
        <title>Update maize B73 reference genome by single molecule sequencing technologies.</title>
        <authorList>
            <consortium name="Maize Genome Sequencing Project"/>
            <person name="Ware D."/>
        </authorList>
    </citation>
    <scope>NUCLEOTIDE SEQUENCE</scope>
    <source>
        <tissue evidence="3">Seedling</tissue>
    </source>
</reference>
<keyword evidence="3" id="KW-0812">Transmembrane</keyword>
<keyword evidence="3" id="KW-0472">Membrane</keyword>
<reference evidence="2" key="1">
    <citation type="journal article" date="2009" name="PLoS Genet.">
        <title>Sequencing, mapping, and analysis of 27,455 maize full-length cDNAs.</title>
        <authorList>
            <person name="Soderlund C."/>
            <person name="Descour A."/>
            <person name="Kudrna D."/>
            <person name="Bomhoff M."/>
            <person name="Boyd L."/>
            <person name="Currie J."/>
            <person name="Angelova A."/>
            <person name="Collura K."/>
            <person name="Wissotski M."/>
            <person name="Ashley E."/>
            <person name="Morrow D."/>
            <person name="Fernandes J."/>
            <person name="Walbot V."/>
            <person name="Yu Y."/>
        </authorList>
    </citation>
    <scope>NUCLEOTIDE SEQUENCE</scope>
    <source>
        <strain evidence="2">B73</strain>
    </source>
</reference>
<dbReference type="AlphaFoldDB" id="C0PD82"/>
<dbReference type="OMA" id="WKPRRMN"/>
<feature type="compositionally biased region" description="Basic and acidic residues" evidence="1">
    <location>
        <begin position="197"/>
        <end position="223"/>
    </location>
</feature>
<dbReference type="eggNOG" id="KOG0342">
    <property type="taxonomic scope" value="Eukaryota"/>
</dbReference>
<dbReference type="InParanoid" id="C0PD82"/>
<gene>
    <name evidence="3" type="ORF">ZEAMMB73_Zm00001d016865</name>
</gene>
<evidence type="ECO:0000313" key="2">
    <source>
        <dbReference type="EMBL" id="ACN32127.1"/>
    </source>
</evidence>
<feature type="compositionally biased region" description="Low complexity" evidence="1">
    <location>
        <begin position="325"/>
        <end position="352"/>
    </location>
</feature>
<dbReference type="EMBL" id="CM000781">
    <property type="protein sequence ID" value="AQK71860.1"/>
    <property type="molecule type" value="Genomic_DNA"/>
</dbReference>
<evidence type="ECO:0000256" key="1">
    <source>
        <dbReference type="SAM" id="MobiDB-lite"/>
    </source>
</evidence>
<dbReference type="HOGENOM" id="CLU_032260_0_0_1"/>
<organism evidence="2">
    <name type="scientific">Zea mays</name>
    <name type="common">Maize</name>
    <dbReference type="NCBI Taxonomy" id="4577"/>
    <lineage>
        <taxon>Eukaryota</taxon>
        <taxon>Viridiplantae</taxon>
        <taxon>Streptophyta</taxon>
        <taxon>Embryophyta</taxon>
        <taxon>Tracheophyta</taxon>
        <taxon>Spermatophyta</taxon>
        <taxon>Magnoliopsida</taxon>
        <taxon>Liliopsida</taxon>
        <taxon>Poales</taxon>
        <taxon>Poaceae</taxon>
        <taxon>PACMAD clade</taxon>
        <taxon>Panicoideae</taxon>
        <taxon>Andropogonodae</taxon>
        <taxon>Andropogoneae</taxon>
        <taxon>Tripsacinae</taxon>
        <taxon>Zea</taxon>
    </lineage>
</organism>
<dbReference type="PANTHER" id="PTHR37724:SF1">
    <property type="entry name" value="OS02G0564300 PROTEIN"/>
    <property type="match status" value="1"/>
</dbReference>
<sequence>MLVPAQSAPAPPLCSLRSLSSHYLLLPSHFLPPGGVLPPLRRGDLAIRMGGGPRTFPGGVSKWQWKRMQAKKARQLLKARLARERQLYEMRKRVELRDAVAHLERPWDAGSSAGASAVAPTLLSVAAEDQLRALADRFHRPGGVDLWNDRDGPRVFASPATGAASARFFPRNAFHSIQPYALVGAGVEASAQGVRENAAEDGAHSSIATDREPAVELTERDDGTWEPVDALGDADVSDAGDWTSEDDDDEAAATPESEGMGDAGSWREQRAMVRRNGRSNGAARWESAGAMAAGSGNDAATPESEGMVDAGSWREQRAMVRRNGRSNGAARWGAAGATAASSDNGRGSSGRRTGSKATAGSHVRQRGRTGAGSLSESEATPGSKATARSHVRQRGRTGAGSLSESEVTRARSEPKWGTRNRDDTRNGAGRWNAPRKDRVSDGGGFDSESGSARGKEPEPRRGARSKMNGSDSLRGRSKHNYSANANGGEKLFKYLSGDGDPRANSSNGFAEGLEAPKWKPRRMNRARSSNGGRDDDMGGRFRRGDDRVARRLRANAKPINTTSGDDGSSADGERSRNGGRLLWGDEYSLRPTSELRGSWRDTGSHRL</sequence>
<dbReference type="PaxDb" id="4577-GRMZM2G436328_P01"/>
<feature type="compositionally biased region" description="Basic and acidic residues" evidence="1">
    <location>
        <begin position="406"/>
        <end position="425"/>
    </location>
</feature>
<feature type="region of interest" description="Disordered" evidence="1">
    <location>
        <begin position="290"/>
        <end position="587"/>
    </location>
</feature>
<name>C0PD82_MAIZE</name>
<feature type="region of interest" description="Disordered" evidence="1">
    <location>
        <begin position="194"/>
        <end position="268"/>
    </location>
</feature>
<feature type="compositionally biased region" description="Acidic residues" evidence="1">
    <location>
        <begin position="235"/>
        <end position="251"/>
    </location>
</feature>
<dbReference type="EMBL" id="BT066251">
    <property type="protein sequence ID" value="ACN32127.1"/>
    <property type="molecule type" value="mRNA"/>
</dbReference>
<dbReference type="STRING" id="4577.C0PD82"/>
<feature type="compositionally biased region" description="Basic and acidic residues" evidence="1">
    <location>
        <begin position="532"/>
        <end position="549"/>
    </location>
</feature>
<accession>C0PD82</accession>
<dbReference type="ExpressionAtlas" id="C0PD82">
    <property type="expression patterns" value="baseline and differential"/>
</dbReference>
<protein>
    <submittedName>
        <fullName evidence="3">Copper ion transmembrane transporters</fullName>
    </submittedName>
</protein>
<dbReference type="FunCoup" id="C0PD82">
    <property type="interactions" value="504"/>
</dbReference>